<evidence type="ECO:0000313" key="8">
    <source>
        <dbReference type="EMBL" id="CAG8290459.1"/>
    </source>
</evidence>
<keyword evidence="4 7" id="KW-1133">Transmembrane helix</keyword>
<feature type="transmembrane region" description="Helical" evidence="7">
    <location>
        <begin position="299"/>
        <end position="316"/>
    </location>
</feature>
<dbReference type="OrthoDB" id="3222at2759"/>
<dbReference type="PANTHER" id="PTHR47002">
    <property type="entry name" value="AQUAPORIN-LIKE"/>
    <property type="match status" value="1"/>
</dbReference>
<evidence type="ECO:0000256" key="7">
    <source>
        <dbReference type="SAM" id="Phobius"/>
    </source>
</evidence>
<dbReference type="PROSITE" id="PS00221">
    <property type="entry name" value="MIP"/>
    <property type="match status" value="1"/>
</dbReference>
<organism evidence="8 9">
    <name type="scientific">Penicillium salamii</name>
    <dbReference type="NCBI Taxonomy" id="1612424"/>
    <lineage>
        <taxon>Eukaryota</taxon>
        <taxon>Fungi</taxon>
        <taxon>Dikarya</taxon>
        <taxon>Ascomycota</taxon>
        <taxon>Pezizomycotina</taxon>
        <taxon>Eurotiomycetes</taxon>
        <taxon>Eurotiomycetidae</taxon>
        <taxon>Eurotiales</taxon>
        <taxon>Aspergillaceae</taxon>
        <taxon>Penicillium</taxon>
    </lineage>
</organism>
<evidence type="ECO:0008006" key="10">
    <source>
        <dbReference type="Google" id="ProtNLM"/>
    </source>
</evidence>
<protein>
    <recommendedName>
        <fullName evidence="10">Aquaporin</fullName>
    </recommendedName>
</protein>
<name>A0A9W4IE98_9EURO</name>
<feature type="transmembrane region" description="Helical" evidence="7">
    <location>
        <begin position="196"/>
        <end position="216"/>
    </location>
</feature>
<comment type="caution">
    <text evidence="8">The sequence shown here is derived from an EMBL/GenBank/DDBJ whole genome shotgun (WGS) entry which is preliminary data.</text>
</comment>
<keyword evidence="2 6" id="KW-0813">Transport</keyword>
<dbReference type="PANTHER" id="PTHR47002:SF2">
    <property type="entry name" value="AQUAPORIN AQPAE.A-LIKE"/>
    <property type="match status" value="1"/>
</dbReference>
<evidence type="ECO:0000313" key="9">
    <source>
        <dbReference type="Proteomes" id="UP001152646"/>
    </source>
</evidence>
<reference evidence="8" key="1">
    <citation type="submission" date="2021-07" db="EMBL/GenBank/DDBJ databases">
        <authorList>
            <person name="Branca A.L. A."/>
        </authorList>
    </citation>
    <scope>NUCLEOTIDE SEQUENCE</scope>
</reference>
<proteinExistence type="inferred from homology"/>
<dbReference type="Proteomes" id="UP001152646">
    <property type="component" value="Unassembled WGS sequence"/>
</dbReference>
<gene>
    <name evidence="8" type="ORF">PSALAMII_LOCUS1671</name>
</gene>
<evidence type="ECO:0000256" key="3">
    <source>
        <dbReference type="ARBA" id="ARBA00022692"/>
    </source>
</evidence>
<dbReference type="AlphaFoldDB" id="A0A9W4IE98"/>
<dbReference type="GO" id="GO:0016020">
    <property type="term" value="C:membrane"/>
    <property type="evidence" value="ECO:0007669"/>
    <property type="project" value="UniProtKB-SubCell"/>
</dbReference>
<keyword evidence="5 7" id="KW-0472">Membrane</keyword>
<dbReference type="PRINTS" id="PR00783">
    <property type="entry name" value="MINTRINSICP"/>
</dbReference>
<dbReference type="Pfam" id="PF00230">
    <property type="entry name" value="MIP"/>
    <property type="match status" value="1"/>
</dbReference>
<feature type="transmembrane region" description="Helical" evidence="7">
    <location>
        <begin position="274"/>
        <end position="292"/>
    </location>
</feature>
<sequence length="321" mass="35222">MMAAYNLPRMVRDEEKYMETVIPPLAPPFAARASMNQDFFVNRNEPKSVEPLEEVPNAAPCMSVAEIFDLRGFRSPELWKFAMLECVATTSPQTDAGVYSTATFFTPLFIAITIIFITPLLLYTFTPSSGGHINPTITLAMFFARTISFPRMVLYVGGQTVGGALAGFAMSNAYRNRETAVGGCHIDTSLVAPGDALIIELFSCLLLIFVAFAVALDPRRAKGFGTTAPWFVGIILGVVSWATAFTREGYSGAGLNPARCFGVYVASSFPGYHWVHWVGYVKIFFWLHFLTCDTQVGPLLAAAGHGIFYLADPLWFERSSP</sequence>
<evidence type="ECO:0000256" key="5">
    <source>
        <dbReference type="ARBA" id="ARBA00023136"/>
    </source>
</evidence>
<dbReference type="InterPro" id="IPR023271">
    <property type="entry name" value="Aquaporin-like"/>
</dbReference>
<comment type="similarity">
    <text evidence="6">Belongs to the MIP/aquaporin (TC 1.A.8) family.</text>
</comment>
<dbReference type="InterPro" id="IPR022357">
    <property type="entry name" value="MIP_CS"/>
</dbReference>
<dbReference type="InterPro" id="IPR000425">
    <property type="entry name" value="MIP"/>
</dbReference>
<comment type="subcellular location">
    <subcellularLocation>
        <location evidence="1">Membrane</location>
        <topology evidence="1">Multi-pass membrane protein</topology>
    </subcellularLocation>
</comment>
<evidence type="ECO:0000256" key="1">
    <source>
        <dbReference type="ARBA" id="ARBA00004141"/>
    </source>
</evidence>
<keyword evidence="3 6" id="KW-0812">Transmembrane</keyword>
<evidence type="ECO:0000256" key="6">
    <source>
        <dbReference type="RuleBase" id="RU000477"/>
    </source>
</evidence>
<evidence type="ECO:0000256" key="2">
    <source>
        <dbReference type="ARBA" id="ARBA00022448"/>
    </source>
</evidence>
<dbReference type="Gene3D" id="1.20.1080.10">
    <property type="entry name" value="Glycerol uptake facilitator protein"/>
    <property type="match status" value="1"/>
</dbReference>
<feature type="transmembrane region" description="Helical" evidence="7">
    <location>
        <begin position="228"/>
        <end position="246"/>
    </location>
</feature>
<evidence type="ECO:0000256" key="4">
    <source>
        <dbReference type="ARBA" id="ARBA00022989"/>
    </source>
</evidence>
<dbReference type="EMBL" id="CAJVPA010000066">
    <property type="protein sequence ID" value="CAG8290459.1"/>
    <property type="molecule type" value="Genomic_DNA"/>
</dbReference>
<accession>A0A9W4IE98</accession>
<dbReference type="GO" id="GO:0015267">
    <property type="term" value="F:channel activity"/>
    <property type="evidence" value="ECO:0007669"/>
    <property type="project" value="InterPro"/>
</dbReference>
<dbReference type="SUPFAM" id="SSF81338">
    <property type="entry name" value="Aquaporin-like"/>
    <property type="match status" value="1"/>
</dbReference>
<feature type="transmembrane region" description="Helical" evidence="7">
    <location>
        <begin position="104"/>
        <end position="125"/>
    </location>
</feature>